<comment type="caution">
    <text evidence="3">The sequence shown here is derived from an EMBL/GenBank/DDBJ whole genome shotgun (WGS) entry which is preliminary data.</text>
</comment>
<accession>A0A847S678</accession>
<keyword evidence="1" id="KW-0472">Membrane</keyword>
<feature type="transmembrane region" description="Helical" evidence="1">
    <location>
        <begin position="98"/>
        <end position="114"/>
    </location>
</feature>
<dbReference type="Pfam" id="PF13559">
    <property type="entry name" value="DUF4129"/>
    <property type="match status" value="1"/>
</dbReference>
<proteinExistence type="predicted"/>
<feature type="domain" description="Protein-glutamine gamma-glutamyltransferase-like C-terminal" evidence="2">
    <location>
        <begin position="415"/>
        <end position="484"/>
    </location>
</feature>
<dbReference type="Proteomes" id="UP000587991">
    <property type="component" value="Unassembled WGS sequence"/>
</dbReference>
<feature type="transmembrane region" description="Helical" evidence="1">
    <location>
        <begin position="344"/>
        <end position="362"/>
    </location>
</feature>
<keyword evidence="4" id="KW-1185">Reference proteome</keyword>
<evidence type="ECO:0000313" key="4">
    <source>
        <dbReference type="Proteomes" id="UP000587991"/>
    </source>
</evidence>
<protein>
    <submittedName>
        <fullName evidence="3">DUF4129 domain-containing protein</fullName>
    </submittedName>
</protein>
<dbReference type="InterPro" id="IPR025403">
    <property type="entry name" value="TgpA-like_C"/>
</dbReference>
<feature type="transmembrane region" description="Helical" evidence="1">
    <location>
        <begin position="157"/>
        <end position="179"/>
    </location>
</feature>
<dbReference type="EMBL" id="JABAIM010000001">
    <property type="protein sequence ID" value="NLR75273.1"/>
    <property type="molecule type" value="Genomic_DNA"/>
</dbReference>
<organism evidence="3 4">
    <name type="scientific">Leeia aquatica</name>
    <dbReference type="NCBI Taxonomy" id="2725557"/>
    <lineage>
        <taxon>Bacteria</taxon>
        <taxon>Pseudomonadati</taxon>
        <taxon>Pseudomonadota</taxon>
        <taxon>Betaproteobacteria</taxon>
        <taxon>Neisseriales</taxon>
        <taxon>Leeiaceae</taxon>
        <taxon>Leeia</taxon>
    </lineage>
</organism>
<name>A0A847S678_9NEIS</name>
<dbReference type="RefSeq" id="WP_168876815.1">
    <property type="nucleotide sequence ID" value="NZ_JABAIM010000001.1"/>
</dbReference>
<feature type="transmembrane region" description="Helical" evidence="1">
    <location>
        <begin position="33"/>
        <end position="53"/>
    </location>
</feature>
<keyword evidence="1" id="KW-0812">Transmembrane</keyword>
<evidence type="ECO:0000313" key="3">
    <source>
        <dbReference type="EMBL" id="NLR75273.1"/>
    </source>
</evidence>
<gene>
    <name evidence="3" type="ORF">HF682_08885</name>
</gene>
<evidence type="ECO:0000259" key="2">
    <source>
        <dbReference type="Pfam" id="PF13559"/>
    </source>
</evidence>
<dbReference type="AlphaFoldDB" id="A0A847S678"/>
<feature type="transmembrane region" description="Helical" evidence="1">
    <location>
        <begin position="199"/>
        <end position="219"/>
    </location>
</feature>
<reference evidence="3 4" key="1">
    <citation type="submission" date="2020-04" db="EMBL/GenBank/DDBJ databases">
        <title>Draft genome of Leeia sp. IMCC25680.</title>
        <authorList>
            <person name="Song J."/>
            <person name="Cho J.-C."/>
        </authorList>
    </citation>
    <scope>NUCLEOTIDE SEQUENCE [LARGE SCALE GENOMIC DNA]</scope>
    <source>
        <strain evidence="3 4">IMCC25680</strain>
    </source>
</reference>
<evidence type="ECO:0000256" key="1">
    <source>
        <dbReference type="SAM" id="Phobius"/>
    </source>
</evidence>
<feature type="transmembrane region" description="Helical" evidence="1">
    <location>
        <begin position="257"/>
        <end position="275"/>
    </location>
</feature>
<sequence>MQLERFRLALRPRGGWETVDLGMSMVRQWWKPLYGVWLLGWLPFSLLVYAMAWSLEWEPIWAFLLLWWLKPMLSRPLLAVLSGAVFDQPPTLGHVLRRWPWLLWHSGLLGALLFRRLSSARTVFLPVWQLEGQRGRAARQRSNLLGRTTRAHASSMALALNHMALFMALGLFMLVALFVPSAEAWRMPWDPLKDMLEGMSATVGAWLFPLLMSLLDSLLEPYFVAGGFSLYLQRRTVLEGWDLEIAFRRIGQRLQQWLKHAGPTLLLLLVCSLAMPQFSHAAAEPQEELVKVLDQADIKGKHEAIQSWQFVPDRNNEEKEEHIEPQRDPQYQNNLNFGAEGFRTLVWVIFGVALAFLLYYAVRHWRPGNTQKMQGQAPEVLFGLDVRPESLPDDLPSAARKLIEQGQIQAALSLLYRGALVHWLRVGLEIEPGDTEGDCIRRVRQLGSSDSNQYFAGLVAHWQQLTYAHRLTPAAEAMQLCEQWALHFSIRRSEV</sequence>
<keyword evidence="1" id="KW-1133">Transmembrane helix</keyword>